<dbReference type="EMBL" id="KV417495">
    <property type="protein sequence ID" value="KZP30025.1"/>
    <property type="molecule type" value="Genomic_DNA"/>
</dbReference>
<proteinExistence type="predicted"/>
<evidence type="ECO:0000313" key="2">
    <source>
        <dbReference type="Proteomes" id="UP000076532"/>
    </source>
</evidence>
<name>A0A166SZX5_9AGAM</name>
<dbReference type="OrthoDB" id="2104739at2759"/>
<protein>
    <recommendedName>
        <fullName evidence="3">HNH nuclease domain-containing protein</fullName>
    </recommendedName>
</protein>
<reference evidence="1 2" key="1">
    <citation type="journal article" date="2016" name="Mol. Biol. Evol.">
        <title>Comparative Genomics of Early-Diverging Mushroom-Forming Fungi Provides Insights into the Origins of Lignocellulose Decay Capabilities.</title>
        <authorList>
            <person name="Nagy L.G."/>
            <person name="Riley R."/>
            <person name="Tritt A."/>
            <person name="Adam C."/>
            <person name="Daum C."/>
            <person name="Floudas D."/>
            <person name="Sun H."/>
            <person name="Yadav J.S."/>
            <person name="Pangilinan J."/>
            <person name="Larsson K.H."/>
            <person name="Matsuura K."/>
            <person name="Barry K."/>
            <person name="Labutti K."/>
            <person name="Kuo R."/>
            <person name="Ohm R.A."/>
            <person name="Bhattacharya S.S."/>
            <person name="Shirouzu T."/>
            <person name="Yoshinaga Y."/>
            <person name="Martin F.M."/>
            <person name="Grigoriev I.V."/>
            <person name="Hibbett D.S."/>
        </authorList>
    </citation>
    <scope>NUCLEOTIDE SEQUENCE [LARGE SCALE GENOMIC DNA]</scope>
    <source>
        <strain evidence="1 2">CBS 109695</strain>
    </source>
</reference>
<dbReference type="Proteomes" id="UP000076532">
    <property type="component" value="Unassembled WGS sequence"/>
</dbReference>
<feature type="non-terminal residue" evidence="1">
    <location>
        <position position="1"/>
    </location>
</feature>
<evidence type="ECO:0000313" key="1">
    <source>
        <dbReference type="EMBL" id="KZP30025.1"/>
    </source>
</evidence>
<feature type="non-terminal residue" evidence="1">
    <location>
        <position position="131"/>
    </location>
</feature>
<organism evidence="1 2">
    <name type="scientific">Athelia psychrophila</name>
    <dbReference type="NCBI Taxonomy" id="1759441"/>
    <lineage>
        <taxon>Eukaryota</taxon>
        <taxon>Fungi</taxon>
        <taxon>Dikarya</taxon>
        <taxon>Basidiomycota</taxon>
        <taxon>Agaricomycotina</taxon>
        <taxon>Agaricomycetes</taxon>
        <taxon>Agaricomycetidae</taxon>
        <taxon>Atheliales</taxon>
        <taxon>Atheliaceae</taxon>
        <taxon>Athelia</taxon>
    </lineage>
</organism>
<evidence type="ECO:0008006" key="3">
    <source>
        <dbReference type="Google" id="ProtNLM"/>
    </source>
</evidence>
<dbReference type="AlphaFoldDB" id="A0A166SZX5"/>
<keyword evidence="2" id="KW-1185">Reference proteome</keyword>
<sequence length="131" mass="14747">QLSELNGDEINRLENIFTLTNDVHNVFGALELYLDPVENQPNTYRLCKTTNFWPAPFREGIIITFKSHHRLFPLPDPRYLALHAACAKIAHMSGAAEVIDSFLRDYEEIHVLARDGSSDVLGQALALALTQ</sequence>
<gene>
    <name evidence="1" type="ORF">FIBSPDRAFT_850723</name>
</gene>
<accession>A0A166SZX5</accession>